<dbReference type="InterPro" id="IPR015915">
    <property type="entry name" value="Kelch-typ_b-propeller"/>
</dbReference>
<feature type="region of interest" description="Disordered" evidence="3">
    <location>
        <begin position="434"/>
        <end position="461"/>
    </location>
</feature>
<name>A0A6A6BF10_9PEZI</name>
<evidence type="ECO:0000256" key="4">
    <source>
        <dbReference type="SAM" id="Phobius"/>
    </source>
</evidence>
<evidence type="ECO:0000313" key="6">
    <source>
        <dbReference type="EMBL" id="KAF2142656.1"/>
    </source>
</evidence>
<evidence type="ECO:0000313" key="7">
    <source>
        <dbReference type="Proteomes" id="UP000799438"/>
    </source>
</evidence>
<evidence type="ECO:0000256" key="5">
    <source>
        <dbReference type="SAM" id="SignalP"/>
    </source>
</evidence>
<feature type="compositionally biased region" description="Polar residues" evidence="3">
    <location>
        <begin position="526"/>
        <end position="537"/>
    </location>
</feature>
<gene>
    <name evidence="6" type="ORF">K452DRAFT_318239</name>
</gene>
<feature type="chain" id="PRO_5025506434" description="Cell wall anchored protein" evidence="5">
    <location>
        <begin position="22"/>
        <end position="775"/>
    </location>
</feature>
<evidence type="ECO:0008006" key="8">
    <source>
        <dbReference type="Google" id="ProtNLM"/>
    </source>
</evidence>
<keyword evidence="1" id="KW-0677">Repeat</keyword>
<keyword evidence="4" id="KW-0472">Membrane</keyword>
<dbReference type="Proteomes" id="UP000799438">
    <property type="component" value="Unassembled WGS sequence"/>
</dbReference>
<evidence type="ECO:0000256" key="3">
    <source>
        <dbReference type="SAM" id="MobiDB-lite"/>
    </source>
</evidence>
<protein>
    <recommendedName>
        <fullName evidence="8">Cell wall anchored protein</fullName>
    </recommendedName>
</protein>
<keyword evidence="7" id="KW-1185">Reference proteome</keyword>
<feature type="compositionally biased region" description="Gly residues" evidence="3">
    <location>
        <begin position="639"/>
        <end position="658"/>
    </location>
</feature>
<keyword evidence="5" id="KW-0732">Signal</keyword>
<dbReference type="OrthoDB" id="10251809at2759"/>
<dbReference type="RefSeq" id="XP_033398368.1">
    <property type="nucleotide sequence ID" value="XM_033544138.1"/>
</dbReference>
<dbReference type="AlphaFoldDB" id="A0A6A6BF10"/>
<feature type="region of interest" description="Disordered" evidence="3">
    <location>
        <begin position="520"/>
        <end position="775"/>
    </location>
</feature>
<feature type="compositionally biased region" description="Low complexity" evidence="3">
    <location>
        <begin position="571"/>
        <end position="586"/>
    </location>
</feature>
<keyword evidence="4" id="KW-0812">Transmembrane</keyword>
<reference evidence="6" key="1">
    <citation type="journal article" date="2020" name="Stud. Mycol.">
        <title>101 Dothideomycetes genomes: a test case for predicting lifestyles and emergence of pathogens.</title>
        <authorList>
            <person name="Haridas S."/>
            <person name="Albert R."/>
            <person name="Binder M."/>
            <person name="Bloem J."/>
            <person name="Labutti K."/>
            <person name="Salamov A."/>
            <person name="Andreopoulos B."/>
            <person name="Baker S."/>
            <person name="Barry K."/>
            <person name="Bills G."/>
            <person name="Bluhm B."/>
            <person name="Cannon C."/>
            <person name="Castanera R."/>
            <person name="Culley D."/>
            <person name="Daum C."/>
            <person name="Ezra D."/>
            <person name="Gonzalez J."/>
            <person name="Henrissat B."/>
            <person name="Kuo A."/>
            <person name="Liang C."/>
            <person name="Lipzen A."/>
            <person name="Lutzoni F."/>
            <person name="Magnuson J."/>
            <person name="Mondo S."/>
            <person name="Nolan M."/>
            <person name="Ohm R."/>
            <person name="Pangilinan J."/>
            <person name="Park H.-J."/>
            <person name="Ramirez L."/>
            <person name="Alfaro M."/>
            <person name="Sun H."/>
            <person name="Tritt A."/>
            <person name="Yoshinaga Y."/>
            <person name="Zwiers L.-H."/>
            <person name="Turgeon B."/>
            <person name="Goodwin S."/>
            <person name="Spatafora J."/>
            <person name="Crous P."/>
            <person name="Grigoriev I."/>
        </authorList>
    </citation>
    <scope>NUCLEOTIDE SEQUENCE</scope>
    <source>
        <strain evidence="6">CBS 121167</strain>
    </source>
</reference>
<proteinExistence type="predicted"/>
<keyword evidence="4" id="KW-1133">Transmembrane helix</keyword>
<dbReference type="EMBL" id="ML995484">
    <property type="protein sequence ID" value="KAF2142656.1"/>
    <property type="molecule type" value="Genomic_DNA"/>
</dbReference>
<accession>A0A6A6BF10</accession>
<organism evidence="6 7">
    <name type="scientific">Aplosporella prunicola CBS 121167</name>
    <dbReference type="NCBI Taxonomy" id="1176127"/>
    <lineage>
        <taxon>Eukaryota</taxon>
        <taxon>Fungi</taxon>
        <taxon>Dikarya</taxon>
        <taxon>Ascomycota</taxon>
        <taxon>Pezizomycotina</taxon>
        <taxon>Dothideomycetes</taxon>
        <taxon>Dothideomycetes incertae sedis</taxon>
        <taxon>Botryosphaeriales</taxon>
        <taxon>Aplosporellaceae</taxon>
        <taxon>Aplosporella</taxon>
    </lineage>
</organism>
<sequence length="775" mass="82505">MAAVLLRFVIFLTLAASSAHAKDPLKDFCRRFGHQTAVVDRRLYIDGGQVTWNPMSQNPLNYSNTWLLYNDLDETFQGMPQLHEDLNKTSSIPDVSGGILWTDEVNKVLYQYGGEFTDSPESFTPWAYDIIHNQWNQTSISAASNIQRVAWGAGVTVNETAVGYYLGGWLSSQTVPGWEGNPVLTSNLLSYDMIADRWINATGPDDNIGRAEGTMVFLPASDGGLLIYFGGVQDPNRNGTIEGANMSTIHIYDIASTKWYTQQASGDIPDDRRKFCGGATWAQDKSSYNIYIYGGQGITNTTGFDDVYILSIPSFIWIKWYPTQPGPGNPHGISSCNVINNAQMIIVGGWFAQHDQCDAPNIWGTHNLNLGANGPNNNMWDFYYPNITQYLVPPEIISKIGGGSTGGATVKSPEDDWGHRDLPVYFGRQAQFSARTATREIPEATGTSSSKGDKKNGGSGSHTAAIAGGAAGGGVGLILIVALVFYCLWRRRKNNPKEKKERPPSELPAAPPAELAAANSFREAKSASSPSGSNATPAYTHDGSTHTGGGSPIGGAAFPVSPQTPYTPGTPSQQALWSQQQQQYMQPPSPNSPQYPGGVYAPPPQQHYPAPQPANPPYDPSQHALHQEHFPPPPSASVGPGGAGGGGGGLAAPGGYGVGAPTPSDYSQSQSHSYSQSRSGAESDDGTAGSPMYPPTTSNTPAHFYPQPLQLAGSRQASATRPGAGSPGGSSTGGEGVPLVSRIAESVGQSPGPGQQRVRMPQPVRGRFREESEGV</sequence>
<dbReference type="PANTHER" id="PTHR47435">
    <property type="entry name" value="KELCH REPEAT PROTEIN (AFU_ORTHOLOGUE AFUA_5G12780)"/>
    <property type="match status" value="1"/>
</dbReference>
<feature type="compositionally biased region" description="Gly residues" evidence="3">
    <location>
        <begin position="725"/>
        <end position="736"/>
    </location>
</feature>
<dbReference type="GO" id="GO:0019760">
    <property type="term" value="P:glucosinolate metabolic process"/>
    <property type="evidence" value="ECO:0007669"/>
    <property type="project" value="UniProtKB-ARBA"/>
</dbReference>
<keyword evidence="2" id="KW-0408">Iron</keyword>
<feature type="signal peptide" evidence="5">
    <location>
        <begin position="1"/>
        <end position="21"/>
    </location>
</feature>
<dbReference type="GeneID" id="54301634"/>
<dbReference type="PANTHER" id="PTHR47435:SF4">
    <property type="entry name" value="KELCH REPEAT PROTEIN (AFU_ORTHOLOGUE AFUA_5G12780)"/>
    <property type="match status" value="1"/>
</dbReference>
<dbReference type="Gene3D" id="2.120.10.80">
    <property type="entry name" value="Kelch-type beta propeller"/>
    <property type="match status" value="1"/>
</dbReference>
<feature type="compositionally biased region" description="Pro residues" evidence="3">
    <location>
        <begin position="601"/>
        <end position="619"/>
    </location>
</feature>
<evidence type="ECO:0000256" key="2">
    <source>
        <dbReference type="ARBA" id="ARBA00023004"/>
    </source>
</evidence>
<feature type="compositionally biased region" description="Low complexity" evidence="3">
    <location>
        <begin position="659"/>
        <end position="679"/>
    </location>
</feature>
<feature type="transmembrane region" description="Helical" evidence="4">
    <location>
        <begin position="464"/>
        <end position="489"/>
    </location>
</feature>
<dbReference type="SUPFAM" id="SSF117281">
    <property type="entry name" value="Kelch motif"/>
    <property type="match status" value="1"/>
</dbReference>
<evidence type="ECO:0000256" key="1">
    <source>
        <dbReference type="ARBA" id="ARBA00022737"/>
    </source>
</evidence>
<feature type="compositionally biased region" description="Polar residues" evidence="3">
    <location>
        <begin position="561"/>
        <end position="570"/>
    </location>
</feature>